<dbReference type="Pfam" id="PF01904">
    <property type="entry name" value="DUF72"/>
    <property type="match status" value="1"/>
</dbReference>
<dbReference type="PANTHER" id="PTHR30348:SF4">
    <property type="entry name" value="DUF72 DOMAIN-CONTAINING PROTEIN"/>
    <property type="match status" value="1"/>
</dbReference>
<dbReference type="Proteomes" id="UP000199031">
    <property type="component" value="Unassembled WGS sequence"/>
</dbReference>
<gene>
    <name evidence="1" type="ORF">SAMN05444277_11777</name>
</gene>
<dbReference type="InterPro" id="IPR036520">
    <property type="entry name" value="UPF0759_sf"/>
</dbReference>
<dbReference type="SUPFAM" id="SSF117396">
    <property type="entry name" value="TM1631-like"/>
    <property type="match status" value="1"/>
</dbReference>
<dbReference type="EMBL" id="FOXQ01000017">
    <property type="protein sequence ID" value="SFQ52658.1"/>
    <property type="molecule type" value="Genomic_DNA"/>
</dbReference>
<dbReference type="AlphaFoldDB" id="A0A1I5Z8B7"/>
<organism evidence="1 2">
    <name type="scientific">Parafilimonas terrae</name>
    <dbReference type="NCBI Taxonomy" id="1465490"/>
    <lineage>
        <taxon>Bacteria</taxon>
        <taxon>Pseudomonadati</taxon>
        <taxon>Bacteroidota</taxon>
        <taxon>Chitinophagia</taxon>
        <taxon>Chitinophagales</taxon>
        <taxon>Chitinophagaceae</taxon>
        <taxon>Parafilimonas</taxon>
    </lineage>
</organism>
<proteinExistence type="predicted"/>
<accession>A0A1I5Z8B7</accession>
<dbReference type="STRING" id="1465490.SAMN05444277_11777"/>
<keyword evidence="2" id="KW-1185">Reference proteome</keyword>
<evidence type="ECO:0000313" key="1">
    <source>
        <dbReference type="EMBL" id="SFQ52658.1"/>
    </source>
</evidence>
<reference evidence="1 2" key="1">
    <citation type="submission" date="2016-10" db="EMBL/GenBank/DDBJ databases">
        <authorList>
            <person name="de Groot N.N."/>
        </authorList>
    </citation>
    <scope>NUCLEOTIDE SEQUENCE [LARGE SCALE GENOMIC DNA]</scope>
    <source>
        <strain evidence="1 2">DSM 28286</strain>
    </source>
</reference>
<name>A0A1I5Z8B7_9BACT</name>
<dbReference type="Gene3D" id="3.20.20.410">
    <property type="entry name" value="Protein of unknown function UPF0759"/>
    <property type="match status" value="1"/>
</dbReference>
<dbReference type="InterPro" id="IPR002763">
    <property type="entry name" value="DUF72"/>
</dbReference>
<sequence>MELFLNNFIMQYYIGCSGFYNKGWKGTFYPEGLPQGKWFDYYCTRFNTLELNTTFYRFPTGELLQKWYNKSPADFKFSVKAPRLITHYKQLNDCQQLLDDFYGTIKEGLKEKLGPVLFQFPAKTAYNEEFLQRITQNLNTSFINVVELREANWWNQHVINVFSNYNISFCGISIKNLPDEIVVNTPTVYYRFHGIPKLYFSQYSEQEIKDFAMKLKKKAINKTAYIFFNNTATMAAIHNAFELKNFLAD</sequence>
<dbReference type="PANTHER" id="PTHR30348">
    <property type="entry name" value="UNCHARACTERIZED PROTEIN YECE"/>
    <property type="match status" value="1"/>
</dbReference>
<protein>
    <submittedName>
        <fullName evidence="1">Uncharacterized conserved protein YecE, DUF72 family</fullName>
    </submittedName>
</protein>
<evidence type="ECO:0000313" key="2">
    <source>
        <dbReference type="Proteomes" id="UP000199031"/>
    </source>
</evidence>